<dbReference type="InterPro" id="IPR016024">
    <property type="entry name" value="ARM-type_fold"/>
</dbReference>
<dbReference type="Gene3D" id="1.25.10.10">
    <property type="entry name" value="Leucine-rich Repeat Variant"/>
    <property type="match status" value="2"/>
</dbReference>
<proteinExistence type="predicted"/>
<accession>A0ABD5MGU8</accession>
<dbReference type="RefSeq" id="WP_372390185.1">
    <property type="nucleotide sequence ID" value="NZ_JBGNYA010000001.1"/>
</dbReference>
<evidence type="ECO:0000313" key="3">
    <source>
        <dbReference type="Proteomes" id="UP001570511"/>
    </source>
</evidence>
<feature type="region of interest" description="Disordered" evidence="1">
    <location>
        <begin position="308"/>
        <end position="336"/>
    </location>
</feature>
<organism evidence="2 3">
    <name type="scientific">Halobellus rubicundus</name>
    <dbReference type="NCBI Taxonomy" id="2996466"/>
    <lineage>
        <taxon>Archaea</taxon>
        <taxon>Methanobacteriati</taxon>
        <taxon>Methanobacteriota</taxon>
        <taxon>Stenosarchaea group</taxon>
        <taxon>Halobacteria</taxon>
        <taxon>Halobacteriales</taxon>
        <taxon>Haloferacaceae</taxon>
        <taxon>Halobellus</taxon>
    </lineage>
</organism>
<dbReference type="EMBL" id="JBGNYA010000001">
    <property type="protein sequence ID" value="MFA1611804.1"/>
    <property type="molecule type" value="Genomic_DNA"/>
</dbReference>
<name>A0ABD5MGU8_9EURY</name>
<dbReference type="InterPro" id="IPR011989">
    <property type="entry name" value="ARM-like"/>
</dbReference>
<dbReference type="SUPFAM" id="SSF48371">
    <property type="entry name" value="ARM repeat"/>
    <property type="match status" value="1"/>
</dbReference>
<comment type="caution">
    <text evidence="2">The sequence shown here is derived from an EMBL/GenBank/DDBJ whole genome shotgun (WGS) entry which is preliminary data.</text>
</comment>
<sequence>MSDPDQPPTPDRLRTVLEEANHEKAATCLDRLGTADAETRKHALRAAREIAEERPHSFQDLADQCSAFLTDDDRAVRLTAAKLFVALSASEPAVVLSAVDALAGRLADEDEFYFVRARCAEALGYVAIEAPDEVADPETLADLRLGLAFDEPEVKEKLAKALAHVALGDPNRLRHHASSLAEHLDDEAELVRYYLCTALVVVGCAYPDKLAGAAGPLQARLDDANPYVVGRAAEAIGLLATSPVSVEWDRSLDDIETDHEDPPAFLIDRLSFCRQQLAPEQSGEAPDEVGTIASIRDEIDDVVEEMTASDDGSCPHCGLDLPEGGPPMCPQCGAPR</sequence>
<evidence type="ECO:0000256" key="1">
    <source>
        <dbReference type="SAM" id="MobiDB-lite"/>
    </source>
</evidence>
<gene>
    <name evidence="2" type="ORF">OS889_12390</name>
</gene>
<reference evidence="2 3" key="1">
    <citation type="submission" date="2024-08" db="EMBL/GenBank/DDBJ databases">
        <title>Halobellus sp. MBLA0158 whole genome sequence.</title>
        <authorList>
            <person name="Hwang C.Y."/>
            <person name="Cho E.-S."/>
            <person name="Seo M.-J."/>
        </authorList>
    </citation>
    <scope>NUCLEOTIDE SEQUENCE [LARGE SCALE GENOMIC DNA]</scope>
    <source>
        <strain evidence="2 3">MBLA0158</strain>
    </source>
</reference>
<evidence type="ECO:0000313" key="2">
    <source>
        <dbReference type="EMBL" id="MFA1611804.1"/>
    </source>
</evidence>
<keyword evidence="3" id="KW-1185">Reference proteome</keyword>
<dbReference type="Proteomes" id="UP001570511">
    <property type="component" value="Unassembled WGS sequence"/>
</dbReference>
<dbReference type="AlphaFoldDB" id="A0ABD5MGU8"/>
<protein>
    <submittedName>
        <fullName evidence="2">HEAT repeat domain-containing protein</fullName>
    </submittedName>
</protein>